<dbReference type="Proteomes" id="UP001319861">
    <property type="component" value="Chromosome"/>
</dbReference>
<gene>
    <name evidence="3" type="ORF">SCMU_26090</name>
</gene>
<dbReference type="RefSeq" id="WP_229229548.1">
    <property type="nucleotide sequence ID" value="NZ_AP024525.1"/>
</dbReference>
<accession>A0ABN6FKZ5</accession>
<feature type="chain" id="PRO_5045556579" evidence="2">
    <location>
        <begin position="27"/>
        <end position="259"/>
    </location>
</feature>
<evidence type="ECO:0000256" key="2">
    <source>
        <dbReference type="SAM" id="SignalP"/>
    </source>
</evidence>
<evidence type="ECO:0000256" key="1">
    <source>
        <dbReference type="SAM" id="MobiDB-lite"/>
    </source>
</evidence>
<sequence length="259" mass="25877">MGTMRPTVRWGAAFALLAGCAVGCTAQAPNASPSASTTATASGPSSGETAAPTATAAPTGDATDDDRFLYRCSIVTGAPDISSYGLNLIWADGNYTRISSCTVTYVGPEPFVPTDAEAQAVATAGGPRDASGQLDTLTGLLRLCTRISDEAGPDGFAGQTPAQLQAARDLCPDAPQAKIMAAWAAGERFGDGTHTVGKDAAAGTYAPVAAPGEACRFSVGSANGAVLASGGPTAALAGVALTSGTVFTSDKCGIWWKMF</sequence>
<evidence type="ECO:0000313" key="4">
    <source>
        <dbReference type="Proteomes" id="UP001319861"/>
    </source>
</evidence>
<organism evidence="3 4">
    <name type="scientific">Sinomonas cyclohexanicum</name>
    <name type="common">Corynebacterium cyclohexanicum</name>
    <dbReference type="NCBI Taxonomy" id="322009"/>
    <lineage>
        <taxon>Bacteria</taxon>
        <taxon>Bacillati</taxon>
        <taxon>Actinomycetota</taxon>
        <taxon>Actinomycetes</taxon>
        <taxon>Micrococcales</taxon>
        <taxon>Micrococcaceae</taxon>
        <taxon>Sinomonas</taxon>
    </lineage>
</organism>
<keyword evidence="4" id="KW-1185">Reference proteome</keyword>
<keyword evidence="2" id="KW-0732">Signal</keyword>
<reference evidence="3 4" key="1">
    <citation type="journal article" date="2021" name="J. Biosci. Bioeng.">
        <title>Identification and characterization of a chc gene cluster responsible for the aromatization pathway of cyclohexanecarboxylate degradation in Sinomonas cyclohexanicum ATCC 51369.</title>
        <authorList>
            <person name="Yamamoto T."/>
            <person name="Hasegawa Y."/>
            <person name="Lau P.C.K."/>
            <person name="Iwaki H."/>
        </authorList>
    </citation>
    <scope>NUCLEOTIDE SEQUENCE [LARGE SCALE GENOMIC DNA]</scope>
    <source>
        <strain evidence="3 4">ATCC 51369</strain>
    </source>
</reference>
<feature type="region of interest" description="Disordered" evidence="1">
    <location>
        <begin position="31"/>
        <end position="60"/>
    </location>
</feature>
<proteinExistence type="predicted"/>
<evidence type="ECO:0000313" key="3">
    <source>
        <dbReference type="EMBL" id="BCT76767.1"/>
    </source>
</evidence>
<protein>
    <submittedName>
        <fullName evidence="3">Uncharacterized protein</fullName>
    </submittedName>
</protein>
<dbReference type="EMBL" id="AP024525">
    <property type="protein sequence ID" value="BCT76767.1"/>
    <property type="molecule type" value="Genomic_DNA"/>
</dbReference>
<name>A0ABN6FKZ5_SINCY</name>
<dbReference type="PROSITE" id="PS51257">
    <property type="entry name" value="PROKAR_LIPOPROTEIN"/>
    <property type="match status" value="1"/>
</dbReference>
<feature type="signal peptide" evidence="2">
    <location>
        <begin position="1"/>
        <end position="26"/>
    </location>
</feature>